<dbReference type="SMART" id="SM00320">
    <property type="entry name" value="WD40"/>
    <property type="match status" value="6"/>
</dbReference>
<dbReference type="KEGG" id="mis:MICPUN_100639"/>
<dbReference type="OrthoDB" id="4899631at2759"/>
<evidence type="ECO:0000313" key="7">
    <source>
        <dbReference type="Proteomes" id="UP000002009"/>
    </source>
</evidence>
<keyword evidence="4" id="KW-0966">Cell projection</keyword>
<dbReference type="InterPro" id="IPR001680">
    <property type="entry name" value="WD40_rpt"/>
</dbReference>
<dbReference type="OMA" id="YYAQIRA"/>
<dbReference type="PANTHER" id="PTHR13720">
    <property type="entry name" value="WD-40 REPEAT PROTEIN"/>
    <property type="match status" value="1"/>
</dbReference>
<dbReference type="Gene3D" id="2.130.10.10">
    <property type="entry name" value="YVTN repeat-like/Quinoprotein amine dehydrogenase"/>
    <property type="match status" value="2"/>
</dbReference>
<protein>
    <recommendedName>
        <fullName evidence="5">Cilia- and flagella-associated protein 251</fullName>
    </recommendedName>
</protein>
<keyword evidence="2" id="KW-0853">WD repeat</keyword>
<proteinExistence type="predicted"/>
<dbReference type="GO" id="GO:0031514">
    <property type="term" value="C:motile cilium"/>
    <property type="evidence" value="ECO:0007669"/>
    <property type="project" value="TreeGrafter"/>
</dbReference>
<comment type="subcellular location">
    <subcellularLocation>
        <location evidence="1">Cell projection</location>
        <location evidence="1">Cilium</location>
    </subcellularLocation>
</comment>
<dbReference type="RefSeq" id="XP_002502592.1">
    <property type="nucleotide sequence ID" value="XM_002502546.1"/>
</dbReference>
<dbReference type="EMBL" id="CP001326">
    <property type="protein sequence ID" value="ACO63850.1"/>
    <property type="molecule type" value="Genomic_DNA"/>
</dbReference>
<dbReference type="PANTHER" id="PTHR13720:SF13">
    <property type="entry name" value="CILIA- AND FLAGELLA-ASSOCIATED PROTEIN 251"/>
    <property type="match status" value="1"/>
</dbReference>
<accession>C1E6R6</accession>
<organism evidence="6 7">
    <name type="scientific">Micromonas commoda (strain RCC299 / NOUM17 / CCMP2709)</name>
    <name type="common">Picoplanktonic green alga</name>
    <dbReference type="NCBI Taxonomy" id="296587"/>
    <lineage>
        <taxon>Eukaryota</taxon>
        <taxon>Viridiplantae</taxon>
        <taxon>Chlorophyta</taxon>
        <taxon>Mamiellophyceae</taxon>
        <taxon>Mamiellales</taxon>
        <taxon>Mamiellaceae</taxon>
        <taxon>Micromonas</taxon>
    </lineage>
</organism>
<dbReference type="SUPFAM" id="SSF50978">
    <property type="entry name" value="WD40 repeat-like"/>
    <property type="match status" value="2"/>
</dbReference>
<gene>
    <name evidence="6" type="ORF">MICPUN_100639</name>
</gene>
<dbReference type="SUPFAM" id="SSF101908">
    <property type="entry name" value="Putative isomerase YbhE"/>
    <property type="match status" value="1"/>
</dbReference>
<dbReference type="AlphaFoldDB" id="C1E6R6"/>
<dbReference type="STRING" id="296587.C1E6R6"/>
<dbReference type="GeneID" id="8243510"/>
<evidence type="ECO:0000256" key="1">
    <source>
        <dbReference type="ARBA" id="ARBA00004138"/>
    </source>
</evidence>
<dbReference type="InParanoid" id="C1E6R6"/>
<sequence>MIVLWDVDTGEPVRTLPSPHANGVAAMDLTPGGDFCVTVGAIEDPGETQEVHVWDLGDEDACEPVLSGSIPAGDVQTCVRFHPNAPTEFVTNGASRVFFWSSESEATAELRYYSPPVSAKDFKQPIGAFTVSCFLVSSHKDVAGQGRCVTGTADGDLVVFDSGGVPPGGAERLERRGMRPGDRRAVKIIRVHHAAVTHLGTTGGARYGAGRPQLVSGGSEGNVRFFDQKLRLVAWFDGLEQGAVTSVAFVAQSELHEKYRASLDDVDEEDEVEIPGQTLLMGAFDAPDFVVGTDHSTIYAFSSATFEESGSAEAVRTAEELVRGTYDAVVDMASHPTEPLLFCLGGGGVAWTWDYEGKFVVTKTDLADKGKGPKPTAACYRCDGRGILVGTSNGALKALDPRTLADVQTMRFGKDAVTMLAMAEDDEYAAAADAAGCVAIFKLHGPIVQPESEEDEPERAFDFIGKYRAHSTKSPVRGLAFKSRPGGGLELVSVGAEGRVVRYDVFNSTEEGGVKLIDVRDDAMGGPAAGGVASPTALAFMPDPRRPDALSLLVADDQYKIRTVDVDTLVTTRTVLGPTFGGPVTSIVPFNVGGDACGAHAAYATARKVCGVAAMPLDGDPARAMGVVAHPAEVGAVCVARDDVAVFTVGSHASINEGSAGRVINVWNVSKEAVDAQRVGSTAAERVAEQLLEGGADGEFYGEVKDYYLYSQLRAQGEDSTADRLAGIDKPVPTSEIPRLLRALGHYPSERELSDIFRELAVETSGDGDMAADPPATIGFDRFVSLYVNYRPMFGVDAGSIESAFEALGAGAGESVERGSLLEALELGGEAMSREELVTAAAKLMGRGATLEDLVPETVSAREFAEDVLGFVGAAEEIPVDA</sequence>
<keyword evidence="3" id="KW-0677">Repeat</keyword>
<dbReference type="InterPro" id="IPR050630">
    <property type="entry name" value="WD_repeat_EMAP"/>
</dbReference>
<evidence type="ECO:0000256" key="3">
    <source>
        <dbReference type="ARBA" id="ARBA00022737"/>
    </source>
</evidence>
<dbReference type="eggNOG" id="ENOG502QQ05">
    <property type="taxonomic scope" value="Eukaryota"/>
</dbReference>
<evidence type="ECO:0000256" key="2">
    <source>
        <dbReference type="ARBA" id="ARBA00022574"/>
    </source>
</evidence>
<keyword evidence="7" id="KW-1185">Reference proteome</keyword>
<evidence type="ECO:0000313" key="6">
    <source>
        <dbReference type="EMBL" id="ACO63850.1"/>
    </source>
</evidence>
<dbReference type="Proteomes" id="UP000002009">
    <property type="component" value="Chromosome 5"/>
</dbReference>
<reference evidence="6 7" key="1">
    <citation type="journal article" date="2009" name="Science">
        <title>Green evolution and dynamic adaptations revealed by genomes of the marine picoeukaryotes Micromonas.</title>
        <authorList>
            <person name="Worden A.Z."/>
            <person name="Lee J.H."/>
            <person name="Mock T."/>
            <person name="Rouze P."/>
            <person name="Simmons M.P."/>
            <person name="Aerts A.L."/>
            <person name="Allen A.E."/>
            <person name="Cuvelier M.L."/>
            <person name="Derelle E."/>
            <person name="Everett M.V."/>
            <person name="Foulon E."/>
            <person name="Grimwood J."/>
            <person name="Gundlach H."/>
            <person name="Henrissat B."/>
            <person name="Napoli C."/>
            <person name="McDonald S.M."/>
            <person name="Parker M.S."/>
            <person name="Rombauts S."/>
            <person name="Salamov A."/>
            <person name="Von Dassow P."/>
            <person name="Badger J.H."/>
            <person name="Coutinho P.M."/>
            <person name="Demir E."/>
            <person name="Dubchak I."/>
            <person name="Gentemann C."/>
            <person name="Eikrem W."/>
            <person name="Gready J.E."/>
            <person name="John U."/>
            <person name="Lanier W."/>
            <person name="Lindquist E.A."/>
            <person name="Lucas S."/>
            <person name="Mayer K.F."/>
            <person name="Moreau H."/>
            <person name="Not F."/>
            <person name="Otillar R."/>
            <person name="Panaud O."/>
            <person name="Pangilinan J."/>
            <person name="Paulsen I."/>
            <person name="Piegu B."/>
            <person name="Poliakov A."/>
            <person name="Robbens S."/>
            <person name="Schmutz J."/>
            <person name="Toulza E."/>
            <person name="Wyss T."/>
            <person name="Zelensky A."/>
            <person name="Zhou K."/>
            <person name="Armbrust E.V."/>
            <person name="Bhattacharya D."/>
            <person name="Goodenough U.W."/>
            <person name="Van de Peer Y."/>
            <person name="Grigoriev I.V."/>
        </authorList>
    </citation>
    <scope>NUCLEOTIDE SEQUENCE [LARGE SCALE GENOMIC DNA]</scope>
    <source>
        <strain evidence="7">RCC299 / NOUM17</strain>
    </source>
</reference>
<evidence type="ECO:0000256" key="4">
    <source>
        <dbReference type="ARBA" id="ARBA00023273"/>
    </source>
</evidence>
<name>C1E6R6_MICCC</name>
<evidence type="ECO:0000256" key="5">
    <source>
        <dbReference type="ARBA" id="ARBA00040994"/>
    </source>
</evidence>
<dbReference type="InterPro" id="IPR036322">
    <property type="entry name" value="WD40_repeat_dom_sf"/>
</dbReference>
<dbReference type="InterPro" id="IPR015943">
    <property type="entry name" value="WD40/YVTN_repeat-like_dom_sf"/>
</dbReference>